<sequence length="357" mass="37861">MSTPTQLGRHQLIRRIGAGAFATVWLGHDPEFDVAVAIKVLADNWAADPGIRERFLSEARFLRRIRDRRVVHVYDIGTLDDGRPYFVMDYLDGGSLEDVRISRVDPAKALRLCAEAARGLEVLHRHHLVHRDVTPGNLLLSNRPDGTGTVVVADLGVARSVVDSSSGSMIVGTPSYMAPEQAGSSAVDHRADVYALCAVAYALLTGSPPYRVERVTDLLTRPATAEPAPIAAELRAPATLDGLFRSGLATDPHRRPPTAAILADAFDQLADALEGREPVAAQPAPGVEPSAVPVELPPSTDGHTIALASDPAPPVSPAAPPPALAKPARTATFYIGMTVLAVVVFAVFVAIVIGFTL</sequence>
<gene>
    <name evidence="11" type="ordered locus">MLP_39060</name>
</gene>
<dbReference type="EC" id="2.7.11.1" evidence="1"/>
<evidence type="ECO:0000256" key="7">
    <source>
        <dbReference type="PROSITE-ProRule" id="PRU10141"/>
    </source>
</evidence>
<reference evidence="11 12" key="1">
    <citation type="submission" date="2011-05" db="EMBL/GenBank/DDBJ databases">
        <title>Whole genome sequence of Microlunatus phosphovorus NM-1.</title>
        <authorList>
            <person name="Hosoyama A."/>
            <person name="Sasaki K."/>
            <person name="Harada T."/>
            <person name="Igarashi R."/>
            <person name="Kawakoshi A."/>
            <person name="Sasagawa M."/>
            <person name="Fukada J."/>
            <person name="Nakamura S."/>
            <person name="Katano Y."/>
            <person name="Hanada S."/>
            <person name="Kamagata Y."/>
            <person name="Nakamura N."/>
            <person name="Yamazaki S."/>
            <person name="Fujita N."/>
        </authorList>
    </citation>
    <scope>NUCLEOTIDE SEQUENCE [LARGE SCALE GENOMIC DNA]</scope>
    <source>
        <strain evidence="12">ATCC 700054 / DSM 10555 / JCM 9379 / NBRC 101784 / NCIMB 13414 / VKM Ac-1990 / NM-1</strain>
    </source>
</reference>
<dbReference type="Proteomes" id="UP000007947">
    <property type="component" value="Chromosome"/>
</dbReference>
<proteinExistence type="predicted"/>
<evidence type="ECO:0000256" key="9">
    <source>
        <dbReference type="SAM" id="Phobius"/>
    </source>
</evidence>
<keyword evidence="9" id="KW-1133">Transmembrane helix</keyword>
<dbReference type="PROSITE" id="PS00107">
    <property type="entry name" value="PROTEIN_KINASE_ATP"/>
    <property type="match status" value="1"/>
</dbReference>
<dbReference type="PANTHER" id="PTHR43289:SF6">
    <property type="entry name" value="SERINE_THREONINE-PROTEIN KINASE NEKL-3"/>
    <property type="match status" value="1"/>
</dbReference>
<dbReference type="KEGG" id="mph:MLP_39060"/>
<feature type="binding site" evidence="7">
    <location>
        <position position="39"/>
    </location>
    <ligand>
        <name>ATP</name>
        <dbReference type="ChEBI" id="CHEBI:30616"/>
    </ligand>
</feature>
<dbReference type="InterPro" id="IPR011009">
    <property type="entry name" value="Kinase-like_dom_sf"/>
</dbReference>
<keyword evidence="2 11" id="KW-0723">Serine/threonine-protein kinase</keyword>
<evidence type="ECO:0000256" key="2">
    <source>
        <dbReference type="ARBA" id="ARBA00022527"/>
    </source>
</evidence>
<dbReference type="GO" id="GO:0005524">
    <property type="term" value="F:ATP binding"/>
    <property type="evidence" value="ECO:0007669"/>
    <property type="project" value="UniProtKB-UniRule"/>
</dbReference>
<feature type="domain" description="Protein kinase" evidence="10">
    <location>
        <begin position="10"/>
        <end position="267"/>
    </location>
</feature>
<dbReference type="SUPFAM" id="SSF56112">
    <property type="entry name" value="Protein kinase-like (PK-like)"/>
    <property type="match status" value="1"/>
</dbReference>
<feature type="compositionally biased region" description="Pro residues" evidence="8">
    <location>
        <begin position="311"/>
        <end position="322"/>
    </location>
</feature>
<dbReference type="GO" id="GO:0004674">
    <property type="term" value="F:protein serine/threonine kinase activity"/>
    <property type="evidence" value="ECO:0007669"/>
    <property type="project" value="UniProtKB-KW"/>
</dbReference>
<keyword evidence="4 7" id="KW-0547">Nucleotide-binding</keyword>
<dbReference type="EMBL" id="AP012204">
    <property type="protein sequence ID" value="BAK36920.1"/>
    <property type="molecule type" value="Genomic_DNA"/>
</dbReference>
<dbReference type="Pfam" id="PF00069">
    <property type="entry name" value="Pkinase"/>
    <property type="match status" value="1"/>
</dbReference>
<dbReference type="RefSeq" id="WP_013864762.1">
    <property type="nucleotide sequence ID" value="NC_015635.1"/>
</dbReference>
<dbReference type="PROSITE" id="PS50011">
    <property type="entry name" value="PROTEIN_KINASE_DOM"/>
    <property type="match status" value="1"/>
</dbReference>
<dbReference type="AlphaFoldDB" id="F5XQ89"/>
<dbReference type="InterPro" id="IPR008266">
    <property type="entry name" value="Tyr_kinase_AS"/>
</dbReference>
<dbReference type="CDD" id="cd14014">
    <property type="entry name" value="STKc_PknB_like"/>
    <property type="match status" value="1"/>
</dbReference>
<dbReference type="STRING" id="1032480.MLP_39060"/>
<evidence type="ECO:0000256" key="5">
    <source>
        <dbReference type="ARBA" id="ARBA00022777"/>
    </source>
</evidence>
<dbReference type="Gene3D" id="3.30.200.20">
    <property type="entry name" value="Phosphorylase Kinase, domain 1"/>
    <property type="match status" value="1"/>
</dbReference>
<keyword evidence="9" id="KW-0812">Transmembrane</keyword>
<keyword evidence="5 11" id="KW-0418">Kinase</keyword>
<evidence type="ECO:0000256" key="3">
    <source>
        <dbReference type="ARBA" id="ARBA00022679"/>
    </source>
</evidence>
<dbReference type="InterPro" id="IPR000719">
    <property type="entry name" value="Prot_kinase_dom"/>
</dbReference>
<dbReference type="Gene3D" id="1.10.510.10">
    <property type="entry name" value="Transferase(Phosphotransferase) domain 1"/>
    <property type="match status" value="1"/>
</dbReference>
<feature type="region of interest" description="Disordered" evidence="8">
    <location>
        <begin position="296"/>
        <end position="322"/>
    </location>
</feature>
<evidence type="ECO:0000256" key="6">
    <source>
        <dbReference type="ARBA" id="ARBA00022840"/>
    </source>
</evidence>
<dbReference type="HOGENOM" id="CLU_000288_63_44_11"/>
<dbReference type="PANTHER" id="PTHR43289">
    <property type="entry name" value="MITOGEN-ACTIVATED PROTEIN KINASE KINASE KINASE 20-RELATED"/>
    <property type="match status" value="1"/>
</dbReference>
<feature type="transmembrane region" description="Helical" evidence="9">
    <location>
        <begin position="333"/>
        <end position="355"/>
    </location>
</feature>
<evidence type="ECO:0000256" key="1">
    <source>
        <dbReference type="ARBA" id="ARBA00012513"/>
    </source>
</evidence>
<keyword evidence="12" id="KW-1185">Reference proteome</keyword>
<evidence type="ECO:0000256" key="4">
    <source>
        <dbReference type="ARBA" id="ARBA00022741"/>
    </source>
</evidence>
<evidence type="ECO:0000313" key="12">
    <source>
        <dbReference type="Proteomes" id="UP000007947"/>
    </source>
</evidence>
<evidence type="ECO:0000313" key="11">
    <source>
        <dbReference type="EMBL" id="BAK36920.1"/>
    </source>
</evidence>
<evidence type="ECO:0000259" key="10">
    <source>
        <dbReference type="PROSITE" id="PS50011"/>
    </source>
</evidence>
<keyword evidence="3 11" id="KW-0808">Transferase</keyword>
<dbReference type="eggNOG" id="COG0515">
    <property type="taxonomic scope" value="Bacteria"/>
</dbReference>
<accession>F5XQ89</accession>
<protein>
    <recommendedName>
        <fullName evidence="1">non-specific serine/threonine protein kinase</fullName>
        <ecNumber evidence="1">2.7.11.1</ecNumber>
    </recommendedName>
</protein>
<dbReference type="InterPro" id="IPR017441">
    <property type="entry name" value="Protein_kinase_ATP_BS"/>
</dbReference>
<evidence type="ECO:0000256" key="8">
    <source>
        <dbReference type="SAM" id="MobiDB-lite"/>
    </source>
</evidence>
<name>F5XQ89_MICPN</name>
<organism evidence="11 12">
    <name type="scientific">Microlunatus phosphovorus (strain ATCC 700054 / DSM 10555 / JCM 9379 / NBRC 101784 / NCIMB 13414 / VKM Ac-1990 / NM-1)</name>
    <dbReference type="NCBI Taxonomy" id="1032480"/>
    <lineage>
        <taxon>Bacteria</taxon>
        <taxon>Bacillati</taxon>
        <taxon>Actinomycetota</taxon>
        <taxon>Actinomycetes</taxon>
        <taxon>Propionibacteriales</taxon>
        <taxon>Propionibacteriaceae</taxon>
        <taxon>Microlunatus</taxon>
    </lineage>
</organism>
<keyword evidence="9" id="KW-0472">Membrane</keyword>
<keyword evidence="6 7" id="KW-0067">ATP-binding</keyword>
<dbReference type="PROSITE" id="PS00109">
    <property type="entry name" value="PROTEIN_KINASE_TYR"/>
    <property type="match status" value="1"/>
</dbReference>